<keyword evidence="2" id="KW-1185">Reference proteome</keyword>
<dbReference type="Proteomes" id="UP000314294">
    <property type="component" value="Unassembled WGS sequence"/>
</dbReference>
<accession>A0A4Z2ITK7</accession>
<name>A0A4Z2ITK7_9TELE</name>
<proteinExistence type="predicted"/>
<organism evidence="1 2">
    <name type="scientific">Liparis tanakae</name>
    <name type="common">Tanaka's snailfish</name>
    <dbReference type="NCBI Taxonomy" id="230148"/>
    <lineage>
        <taxon>Eukaryota</taxon>
        <taxon>Metazoa</taxon>
        <taxon>Chordata</taxon>
        <taxon>Craniata</taxon>
        <taxon>Vertebrata</taxon>
        <taxon>Euteleostomi</taxon>
        <taxon>Actinopterygii</taxon>
        <taxon>Neopterygii</taxon>
        <taxon>Teleostei</taxon>
        <taxon>Neoteleostei</taxon>
        <taxon>Acanthomorphata</taxon>
        <taxon>Eupercaria</taxon>
        <taxon>Perciformes</taxon>
        <taxon>Cottioidei</taxon>
        <taxon>Cottales</taxon>
        <taxon>Liparidae</taxon>
        <taxon>Liparis</taxon>
    </lineage>
</organism>
<sequence>MAHLSRLTFTWLWTLELKRNFFPIIESESVKLRETRLVTSQCGLLTRHMIHRKKPRRLLAIEMNCGLSPYNVFVTLSSALRRI</sequence>
<evidence type="ECO:0000313" key="2">
    <source>
        <dbReference type="Proteomes" id="UP000314294"/>
    </source>
</evidence>
<dbReference type="EMBL" id="SRLO01000047">
    <property type="protein sequence ID" value="TNN81339.1"/>
    <property type="molecule type" value="Genomic_DNA"/>
</dbReference>
<protein>
    <submittedName>
        <fullName evidence="1">Uncharacterized protein</fullName>
    </submittedName>
</protein>
<dbReference type="AlphaFoldDB" id="A0A4Z2ITK7"/>
<reference evidence="1 2" key="1">
    <citation type="submission" date="2019-03" db="EMBL/GenBank/DDBJ databases">
        <title>First draft genome of Liparis tanakae, snailfish: a comprehensive survey of snailfish specific genes.</title>
        <authorList>
            <person name="Kim W."/>
            <person name="Song I."/>
            <person name="Jeong J.-H."/>
            <person name="Kim D."/>
            <person name="Kim S."/>
            <person name="Ryu S."/>
            <person name="Song J.Y."/>
            <person name="Lee S.K."/>
        </authorList>
    </citation>
    <scope>NUCLEOTIDE SEQUENCE [LARGE SCALE GENOMIC DNA]</scope>
    <source>
        <tissue evidence="1">Muscle</tissue>
    </source>
</reference>
<comment type="caution">
    <text evidence="1">The sequence shown here is derived from an EMBL/GenBank/DDBJ whole genome shotgun (WGS) entry which is preliminary data.</text>
</comment>
<evidence type="ECO:0000313" key="1">
    <source>
        <dbReference type="EMBL" id="TNN81339.1"/>
    </source>
</evidence>
<gene>
    <name evidence="1" type="ORF">EYF80_008395</name>
</gene>